<dbReference type="InterPro" id="IPR050707">
    <property type="entry name" value="HTH_MetabolicPath_Reg"/>
</dbReference>
<dbReference type="Pfam" id="PF01614">
    <property type="entry name" value="IclR_C"/>
    <property type="match status" value="1"/>
</dbReference>
<evidence type="ECO:0000313" key="8">
    <source>
        <dbReference type="Proteomes" id="UP001296873"/>
    </source>
</evidence>
<keyword evidence="3" id="KW-0804">Transcription</keyword>
<dbReference type="EMBL" id="NRRL01000064">
    <property type="protein sequence ID" value="MBK1669862.1"/>
    <property type="molecule type" value="Genomic_DNA"/>
</dbReference>
<evidence type="ECO:0000256" key="4">
    <source>
        <dbReference type="SAM" id="MobiDB-lite"/>
    </source>
</evidence>
<name>A0ABS1DIV4_9PROT</name>
<evidence type="ECO:0000313" key="7">
    <source>
        <dbReference type="EMBL" id="MBK1669862.1"/>
    </source>
</evidence>
<gene>
    <name evidence="7" type="ORF">CKO28_17640</name>
</gene>
<organism evidence="7 8">
    <name type="scientific">Rhodovibrio sodomensis</name>
    <dbReference type="NCBI Taxonomy" id="1088"/>
    <lineage>
        <taxon>Bacteria</taxon>
        <taxon>Pseudomonadati</taxon>
        <taxon>Pseudomonadota</taxon>
        <taxon>Alphaproteobacteria</taxon>
        <taxon>Rhodospirillales</taxon>
        <taxon>Rhodovibrionaceae</taxon>
        <taxon>Rhodovibrio</taxon>
    </lineage>
</organism>
<dbReference type="Gene3D" id="1.10.10.10">
    <property type="entry name" value="Winged helix-like DNA-binding domain superfamily/Winged helix DNA-binding domain"/>
    <property type="match status" value="1"/>
</dbReference>
<dbReference type="NCBIfam" id="NF045644">
    <property type="entry name" value="TransRegBhcR"/>
    <property type="match status" value="1"/>
</dbReference>
<keyword evidence="1" id="KW-0805">Transcription regulation</keyword>
<feature type="region of interest" description="Disordered" evidence="4">
    <location>
        <begin position="1"/>
        <end position="23"/>
    </location>
</feature>
<proteinExistence type="predicted"/>
<dbReference type="InterPro" id="IPR029016">
    <property type="entry name" value="GAF-like_dom_sf"/>
</dbReference>
<accession>A0ABS1DIV4</accession>
<keyword evidence="2" id="KW-0238">DNA-binding</keyword>
<evidence type="ECO:0000259" key="5">
    <source>
        <dbReference type="PROSITE" id="PS51077"/>
    </source>
</evidence>
<evidence type="ECO:0000256" key="2">
    <source>
        <dbReference type="ARBA" id="ARBA00023125"/>
    </source>
</evidence>
<evidence type="ECO:0000256" key="1">
    <source>
        <dbReference type="ARBA" id="ARBA00023015"/>
    </source>
</evidence>
<dbReference type="SUPFAM" id="SSF55781">
    <property type="entry name" value="GAF domain-like"/>
    <property type="match status" value="1"/>
</dbReference>
<dbReference type="Proteomes" id="UP001296873">
    <property type="component" value="Unassembled WGS sequence"/>
</dbReference>
<reference evidence="7 8" key="1">
    <citation type="journal article" date="2020" name="Microorganisms">
        <title>Osmotic Adaptation and Compatible Solute Biosynthesis of Phototrophic Bacteria as Revealed from Genome Analyses.</title>
        <authorList>
            <person name="Imhoff J.F."/>
            <person name="Rahn T."/>
            <person name="Kunzel S."/>
            <person name="Keller A."/>
            <person name="Neulinger S.C."/>
        </authorList>
    </citation>
    <scope>NUCLEOTIDE SEQUENCE [LARGE SCALE GENOMIC DNA]</scope>
    <source>
        <strain evidence="7 8">DSM 9895</strain>
    </source>
</reference>
<dbReference type="PANTHER" id="PTHR30136:SF24">
    <property type="entry name" value="HTH-TYPE TRANSCRIPTIONAL REPRESSOR ALLR"/>
    <property type="match status" value="1"/>
</dbReference>
<dbReference type="InterPro" id="IPR036388">
    <property type="entry name" value="WH-like_DNA-bd_sf"/>
</dbReference>
<sequence>MAQGERRGRGRPRSSAGETPPTTVQALDRGMRVLAILSQFGRATLTDLSVTAELAPSTTHRLLETLRQHGVVEFDETDQTWAIGVEAFRIGSTYLLRANYIDAGRQMMRRMVEHTGETANLGVPDSGDVVFVSQVETQQPIRAFFPPGTRGHMHASGIGKALLAEMSAERVASIVQQRGLPAFTANTITNLDALNADLSAIRERGWAVDDEERQLGMRCLAAPIFNEFREIVAGISISGPAVRLPDDRLAEFGPLVRSCADEVTYRIGGTQP</sequence>
<dbReference type="Gene3D" id="3.30.450.40">
    <property type="match status" value="1"/>
</dbReference>
<dbReference type="InterPro" id="IPR036390">
    <property type="entry name" value="WH_DNA-bd_sf"/>
</dbReference>
<protein>
    <submittedName>
        <fullName evidence="7">IclR family transcriptional regulator</fullName>
    </submittedName>
</protein>
<keyword evidence="8" id="KW-1185">Reference proteome</keyword>
<dbReference type="SUPFAM" id="SSF46785">
    <property type="entry name" value="Winged helix' DNA-binding domain"/>
    <property type="match status" value="1"/>
</dbReference>
<dbReference type="SMART" id="SM00346">
    <property type="entry name" value="HTH_ICLR"/>
    <property type="match status" value="1"/>
</dbReference>
<evidence type="ECO:0000259" key="6">
    <source>
        <dbReference type="PROSITE" id="PS51078"/>
    </source>
</evidence>
<dbReference type="PROSITE" id="PS51077">
    <property type="entry name" value="HTH_ICLR"/>
    <property type="match status" value="1"/>
</dbReference>
<evidence type="ECO:0000256" key="3">
    <source>
        <dbReference type="ARBA" id="ARBA00023163"/>
    </source>
</evidence>
<dbReference type="PANTHER" id="PTHR30136">
    <property type="entry name" value="HELIX-TURN-HELIX TRANSCRIPTIONAL REGULATOR, ICLR FAMILY"/>
    <property type="match status" value="1"/>
</dbReference>
<dbReference type="InterPro" id="IPR005471">
    <property type="entry name" value="Tscrpt_reg_IclR_N"/>
</dbReference>
<dbReference type="InterPro" id="IPR054844">
    <property type="entry name" value="TransRegBhcR"/>
</dbReference>
<dbReference type="PROSITE" id="PS51078">
    <property type="entry name" value="ICLR_ED"/>
    <property type="match status" value="1"/>
</dbReference>
<dbReference type="InterPro" id="IPR014757">
    <property type="entry name" value="Tscrpt_reg_IclR_C"/>
</dbReference>
<feature type="domain" description="HTH iclR-type" evidence="5">
    <location>
        <begin position="24"/>
        <end position="85"/>
    </location>
</feature>
<comment type="caution">
    <text evidence="7">The sequence shown here is derived from an EMBL/GenBank/DDBJ whole genome shotgun (WGS) entry which is preliminary data.</text>
</comment>
<feature type="domain" description="IclR-ED" evidence="6">
    <location>
        <begin position="86"/>
        <end position="269"/>
    </location>
</feature>
<dbReference type="RefSeq" id="WP_200342203.1">
    <property type="nucleotide sequence ID" value="NZ_NRRL01000064.1"/>
</dbReference>
<dbReference type="Pfam" id="PF09339">
    <property type="entry name" value="HTH_IclR"/>
    <property type="match status" value="1"/>
</dbReference>